<evidence type="ECO:0000256" key="2">
    <source>
        <dbReference type="ARBA" id="ARBA00022741"/>
    </source>
</evidence>
<accession>A0ABW5DXT5</accession>
<comment type="similarity">
    <text evidence="1 4">Belongs to the 5-formyltetrahydrofolate cyclo-ligase family.</text>
</comment>
<keyword evidence="4" id="KW-0460">Magnesium</keyword>
<dbReference type="InterPro" id="IPR037171">
    <property type="entry name" value="NagB/RpiA_transferase-like"/>
</dbReference>
<keyword evidence="4" id="KW-0479">Metal-binding</keyword>
<dbReference type="Gene3D" id="3.40.50.10420">
    <property type="entry name" value="NagB/RpiA/CoA transferase-like"/>
    <property type="match status" value="1"/>
</dbReference>
<dbReference type="PANTHER" id="PTHR23407">
    <property type="entry name" value="ATPASE INHIBITOR/5-FORMYLTETRAHYDROFOLATE CYCLO-LIGASE"/>
    <property type="match status" value="1"/>
</dbReference>
<dbReference type="PIRSF" id="PIRSF006806">
    <property type="entry name" value="FTHF_cligase"/>
    <property type="match status" value="1"/>
</dbReference>
<dbReference type="InterPro" id="IPR002698">
    <property type="entry name" value="FTHF_cligase"/>
</dbReference>
<dbReference type="NCBIfam" id="TIGR02727">
    <property type="entry name" value="MTHFS_bact"/>
    <property type="match status" value="1"/>
</dbReference>
<organism evidence="5 6">
    <name type="scientific">Rubritalea spongiae</name>
    <dbReference type="NCBI Taxonomy" id="430797"/>
    <lineage>
        <taxon>Bacteria</taxon>
        <taxon>Pseudomonadati</taxon>
        <taxon>Verrucomicrobiota</taxon>
        <taxon>Verrucomicrobiia</taxon>
        <taxon>Verrucomicrobiales</taxon>
        <taxon>Rubritaleaceae</taxon>
        <taxon>Rubritalea</taxon>
    </lineage>
</organism>
<evidence type="ECO:0000256" key="1">
    <source>
        <dbReference type="ARBA" id="ARBA00010638"/>
    </source>
</evidence>
<reference evidence="6" key="1">
    <citation type="journal article" date="2019" name="Int. J. Syst. Evol. Microbiol.">
        <title>The Global Catalogue of Microorganisms (GCM) 10K type strain sequencing project: providing services to taxonomists for standard genome sequencing and annotation.</title>
        <authorList>
            <consortium name="The Broad Institute Genomics Platform"/>
            <consortium name="The Broad Institute Genome Sequencing Center for Infectious Disease"/>
            <person name="Wu L."/>
            <person name="Ma J."/>
        </authorList>
    </citation>
    <scope>NUCLEOTIDE SEQUENCE [LARGE SCALE GENOMIC DNA]</scope>
    <source>
        <strain evidence="6">JCM 16545</strain>
    </source>
</reference>
<evidence type="ECO:0000256" key="3">
    <source>
        <dbReference type="ARBA" id="ARBA00022840"/>
    </source>
</evidence>
<evidence type="ECO:0000256" key="4">
    <source>
        <dbReference type="RuleBase" id="RU361279"/>
    </source>
</evidence>
<dbReference type="InterPro" id="IPR024185">
    <property type="entry name" value="FTHF_cligase-like_sf"/>
</dbReference>
<dbReference type="Pfam" id="PF01812">
    <property type="entry name" value="5-FTHF_cyc-lig"/>
    <property type="match status" value="1"/>
</dbReference>
<dbReference type="GO" id="GO:0030272">
    <property type="term" value="F:5-formyltetrahydrofolate cyclo-ligase activity"/>
    <property type="evidence" value="ECO:0007669"/>
    <property type="project" value="UniProtKB-EC"/>
</dbReference>
<dbReference type="EC" id="6.3.3.2" evidence="4"/>
<gene>
    <name evidence="5" type="ORF">ACFSQZ_01000</name>
</gene>
<evidence type="ECO:0000313" key="6">
    <source>
        <dbReference type="Proteomes" id="UP001597297"/>
    </source>
</evidence>
<sequence length="185" mass="20668">MDSELKLKKNALRQQMREKLLQLSHSEKIKQSQTINKKIVQYTEDNPQLTTVASFAALPTEPNLQSLHSQNLALVYPLSHQDGLMQFYRVDETSSLVKGRFAIPEPNPSIHPAVAIEQIDLFLVPAFAYTPDGKRLGKGGGYYDRLLVNRSPQSKLIGVCFSCQVLKTLPTEPHDISVDHLISGS</sequence>
<keyword evidence="3 4" id="KW-0067">ATP-binding</keyword>
<dbReference type="SUPFAM" id="SSF100950">
    <property type="entry name" value="NagB/RpiA/CoA transferase-like"/>
    <property type="match status" value="1"/>
</dbReference>
<dbReference type="RefSeq" id="WP_377096013.1">
    <property type="nucleotide sequence ID" value="NZ_JBHSJM010000001.1"/>
</dbReference>
<keyword evidence="2 4" id="KW-0547">Nucleotide-binding</keyword>
<keyword evidence="6" id="KW-1185">Reference proteome</keyword>
<comment type="caution">
    <text evidence="5">The sequence shown here is derived from an EMBL/GenBank/DDBJ whole genome shotgun (WGS) entry which is preliminary data.</text>
</comment>
<dbReference type="PANTHER" id="PTHR23407:SF1">
    <property type="entry name" value="5-FORMYLTETRAHYDROFOLATE CYCLO-LIGASE"/>
    <property type="match status" value="1"/>
</dbReference>
<protein>
    <recommendedName>
        <fullName evidence="4">5-formyltetrahydrofolate cyclo-ligase</fullName>
        <ecNumber evidence="4">6.3.3.2</ecNumber>
    </recommendedName>
</protein>
<name>A0ABW5DXT5_9BACT</name>
<evidence type="ECO:0000313" key="5">
    <source>
        <dbReference type="EMBL" id="MFD2275033.1"/>
    </source>
</evidence>
<keyword evidence="5" id="KW-0436">Ligase</keyword>
<dbReference type="Proteomes" id="UP001597297">
    <property type="component" value="Unassembled WGS sequence"/>
</dbReference>
<proteinExistence type="inferred from homology"/>
<comment type="catalytic activity">
    <reaction evidence="4">
        <text>(6S)-5-formyl-5,6,7,8-tetrahydrofolate + ATP = (6R)-5,10-methenyltetrahydrofolate + ADP + phosphate</text>
        <dbReference type="Rhea" id="RHEA:10488"/>
        <dbReference type="ChEBI" id="CHEBI:30616"/>
        <dbReference type="ChEBI" id="CHEBI:43474"/>
        <dbReference type="ChEBI" id="CHEBI:57455"/>
        <dbReference type="ChEBI" id="CHEBI:57457"/>
        <dbReference type="ChEBI" id="CHEBI:456216"/>
        <dbReference type="EC" id="6.3.3.2"/>
    </reaction>
</comment>
<comment type="cofactor">
    <cofactor evidence="4">
        <name>Mg(2+)</name>
        <dbReference type="ChEBI" id="CHEBI:18420"/>
    </cofactor>
</comment>
<dbReference type="EMBL" id="JBHUJC010000001">
    <property type="protein sequence ID" value="MFD2275033.1"/>
    <property type="molecule type" value="Genomic_DNA"/>
</dbReference>